<dbReference type="PANTHER" id="PTHR24114">
    <property type="entry name" value="LEUCINE RICH REPEAT FAMILY PROTEIN"/>
    <property type="match status" value="1"/>
</dbReference>
<accession>A0A2G9S7S9</accession>
<feature type="non-terminal residue" evidence="1">
    <location>
        <position position="1"/>
    </location>
</feature>
<feature type="non-terminal residue" evidence="1">
    <location>
        <position position="205"/>
    </location>
</feature>
<dbReference type="InterPro" id="IPR032675">
    <property type="entry name" value="LRR_dom_sf"/>
</dbReference>
<evidence type="ECO:0000313" key="1">
    <source>
        <dbReference type="EMBL" id="PIO36144.1"/>
    </source>
</evidence>
<evidence type="ECO:0000313" key="2">
    <source>
        <dbReference type="Proteomes" id="UP000228934"/>
    </source>
</evidence>
<organism evidence="1 2">
    <name type="scientific">Aquarana catesbeiana</name>
    <name type="common">American bullfrog</name>
    <name type="synonym">Rana catesbeiana</name>
    <dbReference type="NCBI Taxonomy" id="8400"/>
    <lineage>
        <taxon>Eukaryota</taxon>
        <taxon>Metazoa</taxon>
        <taxon>Chordata</taxon>
        <taxon>Craniata</taxon>
        <taxon>Vertebrata</taxon>
        <taxon>Euteleostomi</taxon>
        <taxon>Amphibia</taxon>
        <taxon>Batrachia</taxon>
        <taxon>Anura</taxon>
        <taxon>Neobatrachia</taxon>
        <taxon>Ranoidea</taxon>
        <taxon>Ranidae</taxon>
        <taxon>Aquarana</taxon>
    </lineage>
</organism>
<reference evidence="2" key="1">
    <citation type="journal article" date="2017" name="Nat. Commun.">
        <title>The North American bullfrog draft genome provides insight into hormonal regulation of long noncoding RNA.</title>
        <authorList>
            <person name="Hammond S.A."/>
            <person name="Warren R.L."/>
            <person name="Vandervalk B.P."/>
            <person name="Kucuk E."/>
            <person name="Khan H."/>
            <person name="Gibb E.A."/>
            <person name="Pandoh P."/>
            <person name="Kirk H."/>
            <person name="Zhao Y."/>
            <person name="Jones M."/>
            <person name="Mungall A.J."/>
            <person name="Coope R."/>
            <person name="Pleasance S."/>
            <person name="Moore R.A."/>
            <person name="Holt R.A."/>
            <person name="Round J.M."/>
            <person name="Ohora S."/>
            <person name="Walle B.V."/>
            <person name="Veldhoen N."/>
            <person name="Helbing C.C."/>
            <person name="Birol I."/>
        </authorList>
    </citation>
    <scope>NUCLEOTIDE SEQUENCE [LARGE SCALE GENOMIC DNA]</scope>
</reference>
<dbReference type="Proteomes" id="UP000228934">
    <property type="component" value="Unassembled WGS sequence"/>
</dbReference>
<proteinExistence type="predicted"/>
<dbReference type="AlphaFoldDB" id="A0A2G9S7S9"/>
<dbReference type="OrthoDB" id="120976at2759"/>
<dbReference type="Gene3D" id="3.80.10.10">
    <property type="entry name" value="Ribonuclease Inhibitor"/>
    <property type="match status" value="2"/>
</dbReference>
<dbReference type="EMBL" id="KV925784">
    <property type="protein sequence ID" value="PIO36144.1"/>
    <property type="molecule type" value="Genomic_DNA"/>
</dbReference>
<sequence>LHNNHLTDSSCLHLAFGIKQNKTLWKLDLSRNSLEGPHFSDLMTAVTTSWIKELCSCPHLASGIRNNQKLQKLHLSKNNLGGPHFGDLVAALTTASEIWELLLWGTELTDEYAPLLVSLSGMKSLTRLYLNDNRFSNASSRHIRDLIMKSQGLNEIRPHMSDSSCDPHPGGTLTPLQTPSETADMIQEMIRDCGYETRDGQRLRT</sequence>
<dbReference type="InterPro" id="IPR052394">
    <property type="entry name" value="LRR-containing"/>
</dbReference>
<protein>
    <submittedName>
        <fullName evidence="1">Uncharacterized protein</fullName>
    </submittedName>
</protein>
<dbReference type="InterPro" id="IPR001611">
    <property type="entry name" value="Leu-rich_rpt"/>
</dbReference>
<keyword evidence="2" id="KW-1185">Reference proteome</keyword>
<dbReference type="Pfam" id="PF00560">
    <property type="entry name" value="LRR_1"/>
    <property type="match status" value="1"/>
</dbReference>
<name>A0A2G9S7S9_AQUCT</name>
<dbReference type="SUPFAM" id="SSF52047">
    <property type="entry name" value="RNI-like"/>
    <property type="match status" value="1"/>
</dbReference>
<gene>
    <name evidence="1" type="ORF">AB205_0106130</name>
</gene>
<dbReference type="PANTHER" id="PTHR24114:SF2">
    <property type="entry name" value="F-BOX DOMAIN-CONTAINING PROTEIN-RELATED"/>
    <property type="match status" value="1"/>
</dbReference>